<protein>
    <recommendedName>
        <fullName evidence="3">TFIIB-type domain-containing protein</fullName>
    </recommendedName>
</protein>
<dbReference type="AlphaFoldDB" id="A0AA40Y1Y8"/>
<accession>A0AA40Y1Y8</accession>
<evidence type="ECO:0000313" key="1">
    <source>
        <dbReference type="EMBL" id="MBH1789329.1"/>
    </source>
</evidence>
<dbReference type="EMBL" id="JADUOV010000003">
    <property type="protein sequence ID" value="MBH1789329.1"/>
    <property type="molecule type" value="Genomic_DNA"/>
</dbReference>
<name>A0AA40Y1Y8_STEMA</name>
<evidence type="ECO:0000313" key="2">
    <source>
        <dbReference type="Proteomes" id="UP000634179"/>
    </source>
</evidence>
<evidence type="ECO:0008006" key="3">
    <source>
        <dbReference type="Google" id="ProtNLM"/>
    </source>
</evidence>
<dbReference type="Proteomes" id="UP000634179">
    <property type="component" value="Unassembled WGS sequence"/>
</dbReference>
<sequence>MQPQFNDVNVDECQDDWCPECGGDDVIILDDGNLWCTECRVVIDY</sequence>
<comment type="caution">
    <text evidence="1">The sequence shown here is derived from an EMBL/GenBank/DDBJ whole genome shotgun (WGS) entry which is preliminary data.</text>
</comment>
<gene>
    <name evidence="1" type="ORF">I5V89_05510</name>
</gene>
<reference evidence="1" key="1">
    <citation type="submission" date="2020-11" db="EMBL/GenBank/DDBJ databases">
        <title>Enhanced detection system for hospital associated transmission using whole genome sequencing surveillance.</title>
        <authorList>
            <person name="Harrison L.H."/>
            <person name="Van Tyne D."/>
            <person name="Marsh J.W."/>
            <person name="Griffith M.P."/>
            <person name="Snyder D.J."/>
            <person name="Cooper V.S."/>
            <person name="Mustapha M."/>
        </authorList>
    </citation>
    <scope>NUCLEOTIDE SEQUENCE</scope>
    <source>
        <strain evidence="1">STEN00053</strain>
    </source>
</reference>
<proteinExistence type="predicted"/>
<organism evidence="1 2">
    <name type="scientific">Stenotrophomonas maltophilia</name>
    <name type="common">Pseudomonas maltophilia</name>
    <name type="synonym">Xanthomonas maltophilia</name>
    <dbReference type="NCBI Taxonomy" id="40324"/>
    <lineage>
        <taxon>Bacteria</taxon>
        <taxon>Pseudomonadati</taxon>
        <taxon>Pseudomonadota</taxon>
        <taxon>Gammaproteobacteria</taxon>
        <taxon>Lysobacterales</taxon>
        <taxon>Lysobacteraceae</taxon>
        <taxon>Stenotrophomonas</taxon>
        <taxon>Stenotrophomonas maltophilia group</taxon>
    </lineage>
</organism>